<feature type="signal peptide" evidence="2">
    <location>
        <begin position="1"/>
        <end position="24"/>
    </location>
</feature>
<dbReference type="Proteomes" id="UP001198862">
    <property type="component" value="Unassembled WGS sequence"/>
</dbReference>
<dbReference type="Pfam" id="PF03401">
    <property type="entry name" value="TctC"/>
    <property type="match status" value="1"/>
</dbReference>
<evidence type="ECO:0000256" key="1">
    <source>
        <dbReference type="ARBA" id="ARBA00006987"/>
    </source>
</evidence>
<dbReference type="PANTHER" id="PTHR42928:SF5">
    <property type="entry name" value="BLR1237 PROTEIN"/>
    <property type="match status" value="1"/>
</dbReference>
<name>A0ABS8KUG1_9HYPH</name>
<dbReference type="EMBL" id="JAJISD010000004">
    <property type="protein sequence ID" value="MCC8429701.1"/>
    <property type="molecule type" value="Genomic_DNA"/>
</dbReference>
<proteinExistence type="inferred from homology"/>
<dbReference type="RefSeq" id="WP_230550892.1">
    <property type="nucleotide sequence ID" value="NZ_JAJISD010000004.1"/>
</dbReference>
<dbReference type="InterPro" id="IPR042100">
    <property type="entry name" value="Bug_dom1"/>
</dbReference>
<dbReference type="Gene3D" id="3.40.190.150">
    <property type="entry name" value="Bordetella uptake gene, domain 1"/>
    <property type="match status" value="1"/>
</dbReference>
<dbReference type="SUPFAM" id="SSF53850">
    <property type="entry name" value="Periplasmic binding protein-like II"/>
    <property type="match status" value="1"/>
</dbReference>
<gene>
    <name evidence="3" type="ORF">LJ725_12045</name>
</gene>
<protein>
    <submittedName>
        <fullName evidence="3">Tripartite tricarboxylate transporter substrate binding protein</fullName>
    </submittedName>
</protein>
<comment type="similarity">
    <text evidence="1">Belongs to the UPF0065 (bug) family.</text>
</comment>
<dbReference type="PANTHER" id="PTHR42928">
    <property type="entry name" value="TRICARBOXYLATE-BINDING PROTEIN"/>
    <property type="match status" value="1"/>
</dbReference>
<dbReference type="InterPro" id="IPR006311">
    <property type="entry name" value="TAT_signal"/>
</dbReference>
<dbReference type="PIRSF" id="PIRSF017082">
    <property type="entry name" value="YflP"/>
    <property type="match status" value="1"/>
</dbReference>
<keyword evidence="4" id="KW-1185">Reference proteome</keyword>
<keyword evidence="2" id="KW-0732">Signal</keyword>
<feature type="chain" id="PRO_5045291020" evidence="2">
    <location>
        <begin position="25"/>
        <end position="330"/>
    </location>
</feature>
<dbReference type="CDD" id="cd07012">
    <property type="entry name" value="PBP2_Bug_TTT"/>
    <property type="match status" value="1"/>
</dbReference>
<dbReference type="Gene3D" id="3.40.190.10">
    <property type="entry name" value="Periplasmic binding protein-like II"/>
    <property type="match status" value="1"/>
</dbReference>
<dbReference type="InterPro" id="IPR005064">
    <property type="entry name" value="BUG"/>
</dbReference>
<evidence type="ECO:0000313" key="3">
    <source>
        <dbReference type="EMBL" id="MCC8429701.1"/>
    </source>
</evidence>
<evidence type="ECO:0000313" key="4">
    <source>
        <dbReference type="Proteomes" id="UP001198862"/>
    </source>
</evidence>
<accession>A0ABS8KUG1</accession>
<comment type="caution">
    <text evidence="3">The sequence shown here is derived from an EMBL/GenBank/DDBJ whole genome shotgun (WGS) entry which is preliminary data.</text>
</comment>
<reference evidence="3 4" key="1">
    <citation type="submission" date="2021-11" db="EMBL/GenBank/DDBJ databases">
        <authorList>
            <person name="Lee D.-H."/>
            <person name="Kim S.-B."/>
        </authorList>
    </citation>
    <scope>NUCLEOTIDE SEQUENCE [LARGE SCALE GENOMIC DNA]</scope>
    <source>
        <strain evidence="3 4">KCTC 52223</strain>
    </source>
</reference>
<dbReference type="PROSITE" id="PS51318">
    <property type="entry name" value="TAT"/>
    <property type="match status" value="1"/>
</dbReference>
<organism evidence="3 4">
    <name type="scientific">Reyranella aquatilis</name>
    <dbReference type="NCBI Taxonomy" id="2035356"/>
    <lineage>
        <taxon>Bacteria</taxon>
        <taxon>Pseudomonadati</taxon>
        <taxon>Pseudomonadota</taxon>
        <taxon>Alphaproteobacteria</taxon>
        <taxon>Hyphomicrobiales</taxon>
        <taxon>Reyranellaceae</taxon>
        <taxon>Reyranella</taxon>
    </lineage>
</organism>
<evidence type="ECO:0000256" key="2">
    <source>
        <dbReference type="SAM" id="SignalP"/>
    </source>
</evidence>
<sequence length="330" mass="35405">MAQTNRRHFIFGATALGLGGAAMASSAGATQNWPNRPVTIVVNFPPGGLTDAIARTFAQYASQKTGQQFIIENKPGAGGNIGAAQVSKEAADGYTFLHTVSSTLVQGRVLYNNLGFDPDKDFTLVAGTNSGALPLVVHKSVPASNVKELVAWAKTNKVSFGTWAAGSAAHIVCQQLNKLYDLKMEPVHYRGEAPMWQDMNAGSLQVAMGSYQALRPLLEKDVIRPIGIPGPARAPLLPNVPTMAEQGYDHPAFRIYGYLVLAAPSGVPKEIVARLSTLWIEAAQSEGGRKMMESFGLRDLPLGHVEISADYENLKKQLIPLVQELGVKLE</sequence>